<organism evidence="4 5">
    <name type="scientific">Acrocarpospora macrocephala</name>
    <dbReference type="NCBI Taxonomy" id="150177"/>
    <lineage>
        <taxon>Bacteria</taxon>
        <taxon>Bacillati</taxon>
        <taxon>Actinomycetota</taxon>
        <taxon>Actinomycetes</taxon>
        <taxon>Streptosporangiales</taxon>
        <taxon>Streptosporangiaceae</taxon>
        <taxon>Acrocarpospora</taxon>
    </lineage>
</organism>
<dbReference type="PANTHER" id="PTHR43143:SF1">
    <property type="entry name" value="SERINE_THREONINE-PROTEIN PHOSPHATASE CPPED1"/>
    <property type="match status" value="1"/>
</dbReference>
<evidence type="ECO:0000313" key="5">
    <source>
        <dbReference type="Proteomes" id="UP000331127"/>
    </source>
</evidence>
<evidence type="ECO:0000313" key="4">
    <source>
        <dbReference type="EMBL" id="GES09631.1"/>
    </source>
</evidence>
<comment type="caution">
    <text evidence="4">The sequence shown here is derived from an EMBL/GenBank/DDBJ whole genome shotgun (WGS) entry which is preliminary data.</text>
</comment>
<evidence type="ECO:0000256" key="1">
    <source>
        <dbReference type="SAM" id="MobiDB-lite"/>
    </source>
</evidence>
<keyword evidence="2" id="KW-0732">Signal</keyword>
<dbReference type="Pfam" id="PF00149">
    <property type="entry name" value="Metallophos"/>
    <property type="match status" value="1"/>
</dbReference>
<dbReference type="AlphaFoldDB" id="A0A5M3WQR6"/>
<dbReference type="InterPro" id="IPR029052">
    <property type="entry name" value="Metallo-depent_PP-like"/>
</dbReference>
<dbReference type="PANTHER" id="PTHR43143">
    <property type="entry name" value="METALLOPHOSPHOESTERASE, CALCINEURIN SUPERFAMILY"/>
    <property type="match status" value="1"/>
</dbReference>
<feature type="region of interest" description="Disordered" evidence="1">
    <location>
        <begin position="506"/>
        <end position="526"/>
    </location>
</feature>
<feature type="signal peptide" evidence="2">
    <location>
        <begin position="1"/>
        <end position="31"/>
    </location>
</feature>
<proteinExistence type="predicted"/>
<feature type="domain" description="Calcineurin-like phosphoesterase" evidence="3">
    <location>
        <begin position="271"/>
        <end position="473"/>
    </location>
</feature>
<evidence type="ECO:0000259" key="3">
    <source>
        <dbReference type="Pfam" id="PF00149"/>
    </source>
</evidence>
<evidence type="ECO:0000256" key="2">
    <source>
        <dbReference type="SAM" id="SignalP"/>
    </source>
</evidence>
<protein>
    <recommendedName>
        <fullName evidence="3">Calcineurin-like phosphoesterase domain-containing protein</fullName>
    </recommendedName>
</protein>
<dbReference type="InterPro" id="IPR004843">
    <property type="entry name" value="Calcineurin-like_PHP"/>
</dbReference>
<reference evidence="4 5" key="1">
    <citation type="submission" date="2019-10" db="EMBL/GenBank/DDBJ databases">
        <title>Whole genome shotgun sequence of Acrocarpospora macrocephala NBRC 16266.</title>
        <authorList>
            <person name="Ichikawa N."/>
            <person name="Kimura A."/>
            <person name="Kitahashi Y."/>
            <person name="Komaki H."/>
            <person name="Oguchi A."/>
        </authorList>
    </citation>
    <scope>NUCLEOTIDE SEQUENCE [LARGE SCALE GENOMIC DNA]</scope>
    <source>
        <strain evidence="4 5">NBRC 16266</strain>
    </source>
</reference>
<dbReference type="SUPFAM" id="SSF56300">
    <property type="entry name" value="Metallo-dependent phosphatases"/>
    <property type="match status" value="1"/>
</dbReference>
<dbReference type="Proteomes" id="UP000331127">
    <property type="component" value="Unassembled WGS sequence"/>
</dbReference>
<gene>
    <name evidence="4" type="ORF">Amac_032270</name>
</gene>
<dbReference type="OrthoDB" id="9812856at2"/>
<sequence length="563" mass="61067">MENNVSLRTSRTRYLLAAAMTLVALIPAVDAATAQTIPAQTMSAQSGGRATPGQHSIWRGDFDTNSAAWTIQTDGTAAEWRGWRFAERDAWFAAAKPAGVGCDPEQDAPLDPRCFLDQRNQFSRSRGVIAAVDNGIAAAKGAAVDAANPVSTTLTSPGVPVSGQREIELVFSSHYRQAHKAVGRVTVSFDGGAETEILRYSPARISANDGGDVISGQEVVKVEVPNWAKTAVFRFGYTSNRPQLYWAVDDVVVRAPLTRLSGKAKATTLQVFSDVQGEGLPYLDGALDLLHREAPNAGAMLLAGDVISGPRENNQEQQIQEYNEVSSIFAAQKHLPPLLPAIGNHDVRSTVLTRKQQVDNFVAFANKWGAKISKPYYEKVVGGVPIIVLGAEGTGTDPQQQDISDAQVAFLTQRLAYWSAQRKQVVVMGHYPFAWSVSGTYGDFYGNGPRDEQLEQIIGRYPNVIYLGGHSHWSPYLRDWSARVRTTGGDPDGFTAINTGALAMEFGPSPDNPWDEDSVTDRPESPSALTMAVYPDRTVVRAFDVLTGEQINEVEVGNPLYRG</sequence>
<feature type="chain" id="PRO_5039629769" description="Calcineurin-like phosphoesterase domain-containing protein" evidence="2">
    <location>
        <begin position="32"/>
        <end position="563"/>
    </location>
</feature>
<keyword evidence="5" id="KW-1185">Reference proteome</keyword>
<dbReference type="Gene3D" id="3.60.21.10">
    <property type="match status" value="1"/>
</dbReference>
<dbReference type="EMBL" id="BLAE01000016">
    <property type="protein sequence ID" value="GES09631.1"/>
    <property type="molecule type" value="Genomic_DNA"/>
</dbReference>
<dbReference type="GO" id="GO:0016787">
    <property type="term" value="F:hydrolase activity"/>
    <property type="evidence" value="ECO:0007669"/>
    <property type="project" value="InterPro"/>
</dbReference>
<name>A0A5M3WQR6_9ACTN</name>
<dbReference type="InterPro" id="IPR051918">
    <property type="entry name" value="STPP_CPPED1"/>
</dbReference>
<accession>A0A5M3WQR6</accession>